<dbReference type="RefSeq" id="WP_012823355.1">
    <property type="nucleotide sequence ID" value="NC_013422.1"/>
</dbReference>
<dbReference type="Pfam" id="PF08238">
    <property type="entry name" value="Sel1"/>
    <property type="match status" value="4"/>
</dbReference>
<gene>
    <name evidence="2" type="ordered locus">Hneap_0463</name>
</gene>
<feature type="chain" id="PRO_5003010817" evidence="1">
    <location>
        <begin position="25"/>
        <end position="255"/>
    </location>
</feature>
<sequence length="255" mass="28331">MQWAKWVKWGVVGTMLVTPLWAQASEKPTAKHSAVPIPEAKTEDLYAGNSLNRWMPKAERGDIFAQYVLGHMYCVGQGVPKDMVKGLSWYQRAADQGFAPGQLALGTMYYNGEGVKQDYTVAAKWFRLAAERGYDRAQSNLAAMYMNGTGVPQDYTLAIKWFRAAANQGYATAQYTLSRMYSDGTGMSKPDMVAAYGLLRPLVEKGNAAAVTAMKELLPKMNPDQIKQGQELAERIRGKNRLNKALDAYEKIALR</sequence>
<protein>
    <submittedName>
        <fullName evidence="2">Sel1 domain protein repeat-containing protein</fullName>
    </submittedName>
</protein>
<dbReference type="PANTHER" id="PTHR11102:SF160">
    <property type="entry name" value="ERAD-ASSOCIATED E3 UBIQUITIN-PROTEIN LIGASE COMPONENT HRD3"/>
    <property type="match status" value="1"/>
</dbReference>
<dbReference type="InterPro" id="IPR011990">
    <property type="entry name" value="TPR-like_helical_dom_sf"/>
</dbReference>
<evidence type="ECO:0000313" key="3">
    <source>
        <dbReference type="Proteomes" id="UP000009102"/>
    </source>
</evidence>
<name>D0KXZ6_HALNC</name>
<keyword evidence="1" id="KW-0732">Signal</keyword>
<dbReference type="Proteomes" id="UP000009102">
    <property type="component" value="Chromosome"/>
</dbReference>
<accession>D0KXZ6</accession>
<dbReference type="PANTHER" id="PTHR11102">
    <property type="entry name" value="SEL-1-LIKE PROTEIN"/>
    <property type="match status" value="1"/>
</dbReference>
<dbReference type="SMART" id="SM00671">
    <property type="entry name" value="SEL1"/>
    <property type="match status" value="4"/>
</dbReference>
<dbReference type="KEGG" id="hna:Hneap_0463"/>
<organism evidence="2 3">
    <name type="scientific">Halothiobacillus neapolitanus (strain ATCC 23641 / DSM 15147 / CIP 104769 / NCIMB 8539 / c2)</name>
    <name type="common">Thiobacillus neapolitanus</name>
    <dbReference type="NCBI Taxonomy" id="555778"/>
    <lineage>
        <taxon>Bacteria</taxon>
        <taxon>Pseudomonadati</taxon>
        <taxon>Pseudomonadota</taxon>
        <taxon>Gammaproteobacteria</taxon>
        <taxon>Chromatiales</taxon>
        <taxon>Halothiobacillaceae</taxon>
        <taxon>Halothiobacillus</taxon>
    </lineage>
</organism>
<dbReference type="OrthoDB" id="8561742at2"/>
<dbReference type="SUPFAM" id="SSF81901">
    <property type="entry name" value="HCP-like"/>
    <property type="match status" value="1"/>
</dbReference>
<dbReference type="AlphaFoldDB" id="D0KXZ6"/>
<dbReference type="InterPro" id="IPR050767">
    <property type="entry name" value="Sel1_AlgK"/>
</dbReference>
<dbReference type="eggNOG" id="COG0790">
    <property type="taxonomic scope" value="Bacteria"/>
</dbReference>
<keyword evidence="3" id="KW-1185">Reference proteome</keyword>
<evidence type="ECO:0000256" key="1">
    <source>
        <dbReference type="SAM" id="SignalP"/>
    </source>
</evidence>
<evidence type="ECO:0000313" key="2">
    <source>
        <dbReference type="EMBL" id="ACX95319.1"/>
    </source>
</evidence>
<dbReference type="HOGENOM" id="CLU_000288_36_8_6"/>
<dbReference type="EMBL" id="CP001801">
    <property type="protein sequence ID" value="ACX95319.1"/>
    <property type="molecule type" value="Genomic_DNA"/>
</dbReference>
<feature type="signal peptide" evidence="1">
    <location>
        <begin position="1"/>
        <end position="24"/>
    </location>
</feature>
<reference evidence="2 3" key="1">
    <citation type="submission" date="2009-10" db="EMBL/GenBank/DDBJ databases">
        <title>Complete sequence of Halothiobacillus neapolitanus c2.</title>
        <authorList>
            <consortium name="US DOE Joint Genome Institute"/>
            <person name="Lucas S."/>
            <person name="Copeland A."/>
            <person name="Lapidus A."/>
            <person name="Glavina del Rio T."/>
            <person name="Tice H."/>
            <person name="Bruce D."/>
            <person name="Goodwin L."/>
            <person name="Pitluck S."/>
            <person name="Davenport K."/>
            <person name="Brettin T."/>
            <person name="Detter J.C."/>
            <person name="Han C."/>
            <person name="Tapia R."/>
            <person name="Larimer F."/>
            <person name="Land M."/>
            <person name="Hauser L."/>
            <person name="Kyrpides N."/>
            <person name="Mikhailova N."/>
            <person name="Kerfeld C."/>
            <person name="Cannon G."/>
            <person name="Heinhort S."/>
        </authorList>
    </citation>
    <scope>NUCLEOTIDE SEQUENCE [LARGE SCALE GENOMIC DNA]</scope>
    <source>
        <strain evidence="3">ATCC 23641 / c2</strain>
    </source>
</reference>
<dbReference type="STRING" id="555778.Hneap_0463"/>
<proteinExistence type="predicted"/>
<dbReference type="InterPro" id="IPR006597">
    <property type="entry name" value="Sel1-like"/>
</dbReference>
<dbReference type="Gene3D" id="1.25.40.10">
    <property type="entry name" value="Tetratricopeptide repeat domain"/>
    <property type="match status" value="2"/>
</dbReference>